<dbReference type="PROSITE" id="PS51733">
    <property type="entry name" value="BPL_LPL_CATALYTIC"/>
    <property type="match status" value="1"/>
</dbReference>
<dbReference type="EMBL" id="WHNY01000059">
    <property type="protein sequence ID" value="NOU65904.1"/>
    <property type="molecule type" value="Genomic_DNA"/>
</dbReference>
<comment type="caution">
    <text evidence="2">The sequence shown here is derived from an EMBL/GenBank/DDBJ whole genome shotgun (WGS) entry which is preliminary data.</text>
</comment>
<name>A0ABX1XC35_9BACL</name>
<dbReference type="SUPFAM" id="SSF55681">
    <property type="entry name" value="Class II aaRS and biotin synthetases"/>
    <property type="match status" value="1"/>
</dbReference>
<sequence>MTHTKLRRLNLMATQLPSTLRLLDRSNDTESQPILYAFALEELLCRAIGQGTPPILHIWRHPRAFVMGLRDSRLPSAATADAWLRSQGYDTAVRNSGGAAVPLDKGVVNISLLLPKEAGDMEHRKDFDLMVGVIREVMASITDQIDQGEIIGSFCPGEFDLSIGGRKFCGIAQRRQQLAISVQAFLIVEGRGEEKAALARGFYERAAVAATKHDYPIVAQESMSSLAECLHLPLTAELFVEQLRQVMNKRGIQLAQAEEIAGYPDDSQIQEMITLMKDRYAISS</sequence>
<evidence type="ECO:0000259" key="1">
    <source>
        <dbReference type="PROSITE" id="PS51733"/>
    </source>
</evidence>
<proteinExistence type="predicted"/>
<keyword evidence="2" id="KW-0436">Ligase</keyword>
<dbReference type="Proteomes" id="UP000653578">
    <property type="component" value="Unassembled WGS sequence"/>
</dbReference>
<gene>
    <name evidence="2" type="ORF">GC096_17860</name>
</gene>
<dbReference type="PANTHER" id="PTHR43679:SF2">
    <property type="entry name" value="OCTANOYL-[GCVH]:PROTEIN N-OCTANOYLTRANSFERASE"/>
    <property type="match status" value="1"/>
</dbReference>
<dbReference type="InterPro" id="IPR050664">
    <property type="entry name" value="Octanoyltrans_LipM/LipL"/>
</dbReference>
<reference evidence="2 3" key="1">
    <citation type="submission" date="2019-10" db="EMBL/GenBank/DDBJ databases">
        <title>Description of Paenibacillus humi sp. nov.</title>
        <authorList>
            <person name="Carlier A."/>
            <person name="Qi S."/>
        </authorList>
    </citation>
    <scope>NUCLEOTIDE SEQUENCE [LARGE SCALE GENOMIC DNA]</scope>
    <source>
        <strain evidence="2 3">LMG 31461</strain>
    </source>
</reference>
<dbReference type="GO" id="GO:0016874">
    <property type="term" value="F:ligase activity"/>
    <property type="evidence" value="ECO:0007669"/>
    <property type="project" value="UniProtKB-KW"/>
</dbReference>
<dbReference type="InterPro" id="IPR045864">
    <property type="entry name" value="aa-tRNA-synth_II/BPL/LPL"/>
</dbReference>
<dbReference type="Gene3D" id="3.30.930.10">
    <property type="entry name" value="Bira Bifunctional Protein, Domain 2"/>
    <property type="match status" value="1"/>
</dbReference>
<dbReference type="InterPro" id="IPR004143">
    <property type="entry name" value="BPL_LPL_catalytic"/>
</dbReference>
<dbReference type="Pfam" id="PF21948">
    <property type="entry name" value="LplA-B_cat"/>
    <property type="match status" value="1"/>
</dbReference>
<evidence type="ECO:0000313" key="2">
    <source>
        <dbReference type="EMBL" id="NOU65904.1"/>
    </source>
</evidence>
<accession>A0ABX1XC35</accession>
<evidence type="ECO:0000313" key="3">
    <source>
        <dbReference type="Proteomes" id="UP000653578"/>
    </source>
</evidence>
<protein>
    <submittedName>
        <fullName evidence="2">Lipoate--protein ligase family protein</fullName>
    </submittedName>
</protein>
<keyword evidence="3" id="KW-1185">Reference proteome</keyword>
<feature type="domain" description="BPL/LPL catalytic" evidence="1">
    <location>
        <begin position="50"/>
        <end position="234"/>
    </location>
</feature>
<dbReference type="PANTHER" id="PTHR43679">
    <property type="entry name" value="OCTANOYLTRANSFERASE LIPM-RELATED"/>
    <property type="match status" value="1"/>
</dbReference>
<organism evidence="2 3">
    <name type="scientific">Paenibacillus plantarum</name>
    <dbReference type="NCBI Taxonomy" id="2654975"/>
    <lineage>
        <taxon>Bacteria</taxon>
        <taxon>Bacillati</taxon>
        <taxon>Bacillota</taxon>
        <taxon>Bacilli</taxon>
        <taxon>Bacillales</taxon>
        <taxon>Paenibacillaceae</taxon>
        <taxon>Paenibacillus</taxon>
    </lineage>
</organism>